<dbReference type="InterPro" id="IPR021133">
    <property type="entry name" value="HEAT_type_2"/>
</dbReference>
<dbReference type="InterPro" id="IPR051023">
    <property type="entry name" value="PP2A_Regulatory_Subunit_A"/>
</dbReference>
<dbReference type="OrthoDB" id="340346at2759"/>
<dbReference type="GO" id="GO:0019888">
    <property type="term" value="F:protein phosphatase regulator activity"/>
    <property type="evidence" value="ECO:0007669"/>
    <property type="project" value="TreeGrafter"/>
</dbReference>
<feature type="repeat" description="HEAT" evidence="2">
    <location>
        <begin position="236"/>
        <end position="272"/>
    </location>
</feature>
<dbReference type="SMART" id="SM01349">
    <property type="entry name" value="TOG"/>
    <property type="match status" value="1"/>
</dbReference>
<dbReference type="GO" id="GO:0005634">
    <property type="term" value="C:nucleus"/>
    <property type="evidence" value="ECO:0007669"/>
    <property type="project" value="TreeGrafter"/>
</dbReference>
<keyword evidence="5" id="KW-1185">Reference proteome</keyword>
<feature type="repeat" description="HEAT" evidence="2">
    <location>
        <begin position="352"/>
        <end position="390"/>
    </location>
</feature>
<evidence type="ECO:0000313" key="4">
    <source>
        <dbReference type="EMBL" id="CAD8111812.1"/>
    </source>
</evidence>
<organism evidence="4 5">
    <name type="scientific">Paramecium sonneborni</name>
    <dbReference type="NCBI Taxonomy" id="65129"/>
    <lineage>
        <taxon>Eukaryota</taxon>
        <taxon>Sar</taxon>
        <taxon>Alveolata</taxon>
        <taxon>Ciliophora</taxon>
        <taxon>Intramacronucleata</taxon>
        <taxon>Oligohymenophorea</taxon>
        <taxon>Peniculida</taxon>
        <taxon>Parameciidae</taxon>
        <taxon>Paramecium</taxon>
    </lineage>
</organism>
<dbReference type="PANTHER" id="PTHR10648:SF4">
    <property type="entry name" value="PROTEIN PHOSPHATASE 2 (FORMERLY 2A), REGULATORY SUBUNIT A, BETA ISOFORM-RELATED"/>
    <property type="match status" value="1"/>
</dbReference>
<feature type="repeat" description="HEAT" evidence="2">
    <location>
        <begin position="44"/>
        <end position="78"/>
    </location>
</feature>
<proteinExistence type="predicted"/>
<dbReference type="AlphaFoldDB" id="A0A8S1Q8F8"/>
<evidence type="ECO:0000259" key="3">
    <source>
        <dbReference type="SMART" id="SM01349"/>
    </source>
</evidence>
<reference evidence="4" key="1">
    <citation type="submission" date="2021-01" db="EMBL/GenBank/DDBJ databases">
        <authorList>
            <consortium name="Genoscope - CEA"/>
            <person name="William W."/>
        </authorList>
    </citation>
    <scope>NUCLEOTIDE SEQUENCE</scope>
</reference>
<comment type="caution">
    <text evidence="4">The sequence shown here is derived from an EMBL/GenBank/DDBJ whole genome shotgun (WGS) entry which is preliminary data.</text>
</comment>
<dbReference type="PROSITE" id="PS50077">
    <property type="entry name" value="HEAT_REPEAT"/>
    <property type="match status" value="4"/>
</dbReference>
<evidence type="ECO:0000256" key="1">
    <source>
        <dbReference type="ARBA" id="ARBA00022737"/>
    </source>
</evidence>
<dbReference type="Pfam" id="PF13646">
    <property type="entry name" value="HEAT_2"/>
    <property type="match status" value="1"/>
</dbReference>
<evidence type="ECO:0000256" key="2">
    <source>
        <dbReference type="PROSITE-ProRule" id="PRU00103"/>
    </source>
</evidence>
<dbReference type="Proteomes" id="UP000692954">
    <property type="component" value="Unassembled WGS sequence"/>
</dbReference>
<dbReference type="FunFam" id="1.25.10.10:FF:000318">
    <property type="entry name" value="Serine/threonine-protein phosphatase 2A regulatory subunit A gamma isoform"/>
    <property type="match status" value="1"/>
</dbReference>
<name>A0A8S1Q8F8_9CILI</name>
<dbReference type="GO" id="GO:0000159">
    <property type="term" value="C:protein phosphatase type 2A complex"/>
    <property type="evidence" value="ECO:0007669"/>
    <property type="project" value="TreeGrafter"/>
</dbReference>
<protein>
    <recommendedName>
        <fullName evidence="3">TOG domain-containing protein</fullName>
    </recommendedName>
</protein>
<dbReference type="PANTHER" id="PTHR10648">
    <property type="entry name" value="SERINE/THREONINE-PROTEIN PHOSPHATASE PP2A 65 KDA REGULATORY SUBUNIT"/>
    <property type="match status" value="1"/>
</dbReference>
<dbReference type="InterPro" id="IPR034085">
    <property type="entry name" value="TOG"/>
</dbReference>
<accession>A0A8S1Q8F8</accession>
<sequence length="573" mass="66087">MSENPFEVFIEDMENEEVYLRVNAMHRVRIICTLIGVENIRSQLIPYFDSLLDKEEDEVLFAMAEELGNIAELMPDQSKLLLNLLEKLVSFDETVVREQAVNSITVVCEYLSDPEIVNIIVPMWLRLAQNEDNFICKISAVSLMSSIYGRAGCQKENMRQEFAELCKEETLMVRRAVASKIGEIAQEMEKTYVIAQLLQVVKELCYNEQDTIRQLCSMSLMNIARVLNSQEIKANILPLIILQAEDKSWKVRMSLAQILADVAQILGQEIADFQLIPIFTNLLKDCQSDVRVEAVKSLLRFIKLISRERVYLIIGNIQQLTEDPIAQVKQNICEVIGQVANLLPKQQSQNQLRKCLFQLMSDENWEVRRNAIKAMGVFAIAIEFEELNKLIPHLKRCMNDPKWRVRKETIQTIIQLALQLKQLDIFIEHLEEVFVLFLRDRAAEVRSIGLSSLCELISVYKQEWALGNLLKKCIEILEKDGGSLFRINALYAIQQICFAIEGPQIETNLWPIVQKYLKDPIPNIRFVSLKVAKSFLKKIGNQNISIQIRQSIYGMFEDPDRDVKFYAQEALQY</sequence>
<feature type="repeat" description="HEAT" evidence="2">
    <location>
        <begin position="275"/>
        <end position="310"/>
    </location>
</feature>
<evidence type="ECO:0000313" key="5">
    <source>
        <dbReference type="Proteomes" id="UP000692954"/>
    </source>
</evidence>
<keyword evidence="1" id="KW-0677">Repeat</keyword>
<feature type="domain" description="TOG" evidence="3">
    <location>
        <begin position="221"/>
        <end position="451"/>
    </location>
</feature>
<gene>
    <name evidence="4" type="ORF">PSON_ATCC_30995.1.T0990070</name>
</gene>
<dbReference type="GO" id="GO:0005829">
    <property type="term" value="C:cytosol"/>
    <property type="evidence" value="ECO:0007669"/>
    <property type="project" value="TreeGrafter"/>
</dbReference>
<dbReference type="EMBL" id="CAJJDN010000099">
    <property type="protein sequence ID" value="CAD8111812.1"/>
    <property type="molecule type" value="Genomic_DNA"/>
</dbReference>